<dbReference type="PANTHER" id="PTHR34139">
    <property type="entry name" value="UPF0331 PROTEIN MJ0127"/>
    <property type="match status" value="1"/>
</dbReference>
<organism evidence="6 7">
    <name type="scientific">Thiocapsa marina 5811</name>
    <dbReference type="NCBI Taxonomy" id="768671"/>
    <lineage>
        <taxon>Bacteria</taxon>
        <taxon>Pseudomonadati</taxon>
        <taxon>Pseudomonadota</taxon>
        <taxon>Gammaproteobacteria</taxon>
        <taxon>Chromatiales</taxon>
        <taxon>Chromatiaceae</taxon>
        <taxon>Thiocapsa</taxon>
    </lineage>
</organism>
<accession>F9U7U5</accession>
<proteinExistence type="predicted"/>
<dbReference type="EMBL" id="AFWV01000003">
    <property type="protein sequence ID" value="EGV19725.1"/>
    <property type="molecule type" value="Genomic_DNA"/>
</dbReference>
<evidence type="ECO:0000313" key="6">
    <source>
        <dbReference type="EMBL" id="EGV19725.1"/>
    </source>
</evidence>
<keyword evidence="4" id="KW-0547">Nucleotide-binding</keyword>
<dbReference type="GO" id="GO:0110001">
    <property type="term" value="C:toxin-antitoxin complex"/>
    <property type="evidence" value="ECO:0007669"/>
    <property type="project" value="InterPro"/>
</dbReference>
<dbReference type="OrthoDB" id="4829434at2"/>
<evidence type="ECO:0000313" key="7">
    <source>
        <dbReference type="Proteomes" id="UP000005459"/>
    </source>
</evidence>
<gene>
    <name evidence="6" type="ORF">ThimaDRAFT_1171</name>
</gene>
<evidence type="ECO:0000256" key="2">
    <source>
        <dbReference type="ARBA" id="ARBA00022649"/>
    </source>
</evidence>
<dbReference type="STRING" id="768671.ThimaDRAFT_1171"/>
<evidence type="ECO:0008006" key="8">
    <source>
        <dbReference type="Google" id="ProtNLM"/>
    </source>
</evidence>
<dbReference type="Pfam" id="PF01934">
    <property type="entry name" value="HepT-like"/>
    <property type="match status" value="1"/>
</dbReference>
<name>F9U7U5_9GAMM</name>
<keyword evidence="2" id="KW-1277">Toxin-antitoxin system</keyword>
<evidence type="ECO:0000256" key="4">
    <source>
        <dbReference type="ARBA" id="ARBA00022741"/>
    </source>
</evidence>
<dbReference type="AlphaFoldDB" id="F9U7U5"/>
<dbReference type="GO" id="GO:0000166">
    <property type="term" value="F:nucleotide binding"/>
    <property type="evidence" value="ECO:0007669"/>
    <property type="project" value="UniProtKB-KW"/>
</dbReference>
<evidence type="ECO:0000256" key="1">
    <source>
        <dbReference type="ARBA" id="ARBA00022553"/>
    </source>
</evidence>
<dbReference type="RefSeq" id="WP_007192048.1">
    <property type="nucleotide sequence ID" value="NZ_AFWV01000003.1"/>
</dbReference>
<dbReference type="GO" id="GO:0004540">
    <property type="term" value="F:RNA nuclease activity"/>
    <property type="evidence" value="ECO:0007669"/>
    <property type="project" value="InterPro"/>
</dbReference>
<dbReference type="InterPro" id="IPR008201">
    <property type="entry name" value="HepT-like"/>
</dbReference>
<dbReference type="PANTHER" id="PTHR34139:SF1">
    <property type="entry name" value="RNASE MJ1380-RELATED"/>
    <property type="match status" value="1"/>
</dbReference>
<keyword evidence="1" id="KW-0597">Phosphoprotein</keyword>
<dbReference type="GO" id="GO:0016787">
    <property type="term" value="F:hydrolase activity"/>
    <property type="evidence" value="ECO:0007669"/>
    <property type="project" value="UniProtKB-KW"/>
</dbReference>
<dbReference type="InterPro" id="IPR051813">
    <property type="entry name" value="HepT_RNase_toxin"/>
</dbReference>
<reference evidence="6 7" key="1">
    <citation type="submission" date="2011-06" db="EMBL/GenBank/DDBJ databases">
        <title>The draft genome of Thiocapsa marina 5811.</title>
        <authorList>
            <consortium name="US DOE Joint Genome Institute (JGI-PGF)"/>
            <person name="Lucas S."/>
            <person name="Han J."/>
            <person name="Cheng J.-F."/>
            <person name="Goodwin L."/>
            <person name="Pitluck S."/>
            <person name="Peters L."/>
            <person name="Land M.L."/>
            <person name="Hauser L."/>
            <person name="Vogl K."/>
            <person name="Liu Z."/>
            <person name="Imhoff J."/>
            <person name="Thiel V."/>
            <person name="Frigaard N.-U."/>
            <person name="Bryant D."/>
            <person name="Woyke T.J."/>
        </authorList>
    </citation>
    <scope>NUCLEOTIDE SEQUENCE [LARGE SCALE GENOMIC DNA]</scope>
    <source>
        <strain evidence="6 7">5811</strain>
    </source>
</reference>
<keyword evidence="3" id="KW-0540">Nuclease</keyword>
<dbReference type="eggNOG" id="COG2361">
    <property type="taxonomic scope" value="Bacteria"/>
</dbReference>
<keyword evidence="5" id="KW-0378">Hydrolase</keyword>
<evidence type="ECO:0000256" key="3">
    <source>
        <dbReference type="ARBA" id="ARBA00022722"/>
    </source>
</evidence>
<dbReference type="Proteomes" id="UP000005459">
    <property type="component" value="Unassembled WGS sequence"/>
</dbReference>
<protein>
    <recommendedName>
        <fullName evidence="8">DUF86 domain-containing protein</fullName>
    </recommendedName>
</protein>
<evidence type="ECO:0000256" key="5">
    <source>
        <dbReference type="ARBA" id="ARBA00022801"/>
    </source>
</evidence>
<keyword evidence="7" id="KW-1185">Reference proteome</keyword>
<sequence>MSRDWTLLLEDILDACRLVEQFTAGISKKAFGRDVLVFHANVRNLDIIGEATKQPPDDVKTRMPEVDWRGAARFRDVIAHRYFALDPEVVWDIVKTKIPGLKQATARLLAEMDQNDFQGGGS</sequence>